<proteinExistence type="predicted"/>
<dbReference type="RefSeq" id="WP_344336877.1">
    <property type="nucleotide sequence ID" value="NZ_BAAAPZ010000006.1"/>
</dbReference>
<dbReference type="PROSITE" id="PS51318">
    <property type="entry name" value="TAT"/>
    <property type="match status" value="1"/>
</dbReference>
<organism evidence="1 2">
    <name type="scientific">Brevibacterium salitolerans</name>
    <dbReference type="NCBI Taxonomy" id="1403566"/>
    <lineage>
        <taxon>Bacteria</taxon>
        <taxon>Bacillati</taxon>
        <taxon>Actinomycetota</taxon>
        <taxon>Actinomycetes</taxon>
        <taxon>Micrococcales</taxon>
        <taxon>Brevibacteriaceae</taxon>
        <taxon>Brevibacterium</taxon>
    </lineage>
</organism>
<gene>
    <name evidence="1" type="ORF">GCM10009823_17070</name>
</gene>
<keyword evidence="2" id="KW-1185">Reference proteome</keyword>
<protein>
    <submittedName>
        <fullName evidence="1">Uncharacterized protein</fullName>
    </submittedName>
</protein>
<name>A0ABN2WR98_9MICO</name>
<evidence type="ECO:0000313" key="2">
    <source>
        <dbReference type="Proteomes" id="UP001500984"/>
    </source>
</evidence>
<accession>A0ABN2WR98</accession>
<dbReference type="EMBL" id="BAAAPZ010000006">
    <property type="protein sequence ID" value="GAA2096782.1"/>
    <property type="molecule type" value="Genomic_DNA"/>
</dbReference>
<evidence type="ECO:0000313" key="1">
    <source>
        <dbReference type="EMBL" id="GAA2096782.1"/>
    </source>
</evidence>
<reference evidence="1 2" key="1">
    <citation type="journal article" date="2019" name="Int. J. Syst. Evol. Microbiol.">
        <title>The Global Catalogue of Microorganisms (GCM) 10K type strain sequencing project: providing services to taxonomists for standard genome sequencing and annotation.</title>
        <authorList>
            <consortium name="The Broad Institute Genomics Platform"/>
            <consortium name="The Broad Institute Genome Sequencing Center for Infectious Disease"/>
            <person name="Wu L."/>
            <person name="Ma J."/>
        </authorList>
    </citation>
    <scope>NUCLEOTIDE SEQUENCE [LARGE SCALE GENOMIC DNA]</scope>
    <source>
        <strain evidence="1 2">JCM 15900</strain>
    </source>
</reference>
<sequence>MNEETKTGLSRRSLARGAAWSIPVISAAVAVPLASASVQAPLEGIVVQGRCAGLGLLGRHFRITASADPIPAGSVLTIRKESGLGVSLIDWNLEGFGGLLSVAAIDSNTVAYTFNDEWSGQGSIGSAVNVDVAVRLYATLALPAGYEAGETSKLEGSIRNTLVVCRDE</sequence>
<comment type="caution">
    <text evidence="1">The sequence shown here is derived from an EMBL/GenBank/DDBJ whole genome shotgun (WGS) entry which is preliminary data.</text>
</comment>
<dbReference type="InterPro" id="IPR006311">
    <property type="entry name" value="TAT_signal"/>
</dbReference>
<dbReference type="Proteomes" id="UP001500984">
    <property type="component" value="Unassembled WGS sequence"/>
</dbReference>